<feature type="non-terminal residue" evidence="10">
    <location>
        <position position="116"/>
    </location>
</feature>
<dbReference type="GO" id="GO:0030322">
    <property type="term" value="P:stabilization of membrane potential"/>
    <property type="evidence" value="ECO:0007669"/>
    <property type="project" value="TreeGrafter"/>
</dbReference>
<evidence type="ECO:0000256" key="5">
    <source>
        <dbReference type="ARBA" id="ARBA00023065"/>
    </source>
</evidence>
<keyword evidence="2" id="KW-0813">Transport</keyword>
<dbReference type="GO" id="GO:0022841">
    <property type="term" value="F:potassium ion leak channel activity"/>
    <property type="evidence" value="ECO:0007669"/>
    <property type="project" value="TreeGrafter"/>
</dbReference>
<dbReference type="InterPro" id="IPR003280">
    <property type="entry name" value="2pore_dom_K_chnl"/>
</dbReference>
<dbReference type="EMBL" id="UYRV01022076">
    <property type="protein sequence ID" value="VDK70859.1"/>
    <property type="molecule type" value="Genomic_DNA"/>
</dbReference>
<dbReference type="OrthoDB" id="297496at2759"/>
<keyword evidence="11" id="KW-1185">Reference proteome</keyword>
<dbReference type="Pfam" id="PF07885">
    <property type="entry name" value="Ion_trans_2"/>
    <property type="match status" value="1"/>
</dbReference>
<keyword evidence="4 8" id="KW-1133">Transmembrane helix</keyword>
<comment type="subcellular location">
    <subcellularLocation>
        <location evidence="1">Membrane</location>
        <topology evidence="1">Multi-pass membrane protein</topology>
    </subcellularLocation>
</comment>
<keyword evidence="5" id="KW-0406">Ion transport</keyword>
<evidence type="ECO:0000256" key="7">
    <source>
        <dbReference type="ARBA" id="ARBA00023303"/>
    </source>
</evidence>
<keyword evidence="3 8" id="KW-0812">Transmembrane</keyword>
<evidence type="ECO:0000256" key="4">
    <source>
        <dbReference type="ARBA" id="ARBA00022989"/>
    </source>
</evidence>
<reference evidence="10 11" key="1">
    <citation type="submission" date="2018-11" db="EMBL/GenBank/DDBJ databases">
        <authorList>
            <consortium name="Pathogen Informatics"/>
        </authorList>
    </citation>
    <scope>NUCLEOTIDE SEQUENCE [LARGE SCALE GENOMIC DNA]</scope>
</reference>
<keyword evidence="7" id="KW-0407">Ion channel</keyword>
<name>A0A3P6SH53_CYLGO</name>
<evidence type="ECO:0000259" key="9">
    <source>
        <dbReference type="Pfam" id="PF07885"/>
    </source>
</evidence>
<evidence type="ECO:0000256" key="8">
    <source>
        <dbReference type="SAM" id="Phobius"/>
    </source>
</evidence>
<accession>A0A3P6SH53</accession>
<dbReference type="PANTHER" id="PTHR11003">
    <property type="entry name" value="POTASSIUM CHANNEL, SUBFAMILY K"/>
    <property type="match status" value="1"/>
</dbReference>
<feature type="domain" description="Potassium channel" evidence="9">
    <location>
        <begin position="10"/>
        <end position="44"/>
    </location>
</feature>
<dbReference type="GO" id="GO:0005886">
    <property type="term" value="C:plasma membrane"/>
    <property type="evidence" value="ECO:0007669"/>
    <property type="project" value="TreeGrafter"/>
</dbReference>
<dbReference type="PANTHER" id="PTHR11003:SF335">
    <property type="entry name" value="POTASSIUM CHANNEL DOMAIN-CONTAINING PROTEIN"/>
    <property type="match status" value="1"/>
</dbReference>
<keyword evidence="6 8" id="KW-0472">Membrane</keyword>
<evidence type="ECO:0000313" key="10">
    <source>
        <dbReference type="EMBL" id="VDK70859.1"/>
    </source>
</evidence>
<dbReference type="SUPFAM" id="SSF81324">
    <property type="entry name" value="Voltage-gated potassium channels"/>
    <property type="match status" value="1"/>
</dbReference>
<protein>
    <recommendedName>
        <fullName evidence="9">Potassium channel domain-containing protein</fullName>
    </recommendedName>
</protein>
<dbReference type="Proteomes" id="UP000271889">
    <property type="component" value="Unassembled WGS sequence"/>
</dbReference>
<evidence type="ECO:0000256" key="3">
    <source>
        <dbReference type="ARBA" id="ARBA00022692"/>
    </source>
</evidence>
<evidence type="ECO:0000256" key="1">
    <source>
        <dbReference type="ARBA" id="ARBA00004141"/>
    </source>
</evidence>
<evidence type="ECO:0000313" key="11">
    <source>
        <dbReference type="Proteomes" id="UP000271889"/>
    </source>
</evidence>
<organism evidence="10 11">
    <name type="scientific">Cylicostephanus goldi</name>
    <name type="common">Nematode worm</name>
    <dbReference type="NCBI Taxonomy" id="71465"/>
    <lineage>
        <taxon>Eukaryota</taxon>
        <taxon>Metazoa</taxon>
        <taxon>Ecdysozoa</taxon>
        <taxon>Nematoda</taxon>
        <taxon>Chromadorea</taxon>
        <taxon>Rhabditida</taxon>
        <taxon>Rhabditina</taxon>
        <taxon>Rhabditomorpha</taxon>
        <taxon>Strongyloidea</taxon>
        <taxon>Strongylidae</taxon>
        <taxon>Cylicostephanus</taxon>
    </lineage>
</organism>
<evidence type="ECO:0000256" key="2">
    <source>
        <dbReference type="ARBA" id="ARBA00022448"/>
    </source>
</evidence>
<dbReference type="Gene3D" id="1.10.287.70">
    <property type="match status" value="1"/>
</dbReference>
<dbReference type="GO" id="GO:0015271">
    <property type="term" value="F:outward rectifier potassium channel activity"/>
    <property type="evidence" value="ECO:0007669"/>
    <property type="project" value="TreeGrafter"/>
</dbReference>
<evidence type="ECO:0000256" key="6">
    <source>
        <dbReference type="ARBA" id="ARBA00023136"/>
    </source>
</evidence>
<gene>
    <name evidence="10" type="ORF">CGOC_LOCUS6662</name>
</gene>
<feature type="transmembrane region" description="Helical" evidence="8">
    <location>
        <begin position="21"/>
        <end position="39"/>
    </location>
</feature>
<sequence>MEFAYSARRYGNITCRTPIGRLITILYALFGIPMMLAVLNVIGKGLFGQAQSSYMFVRRFIRRRIRRFKRSRRGLDRAGTVETVITEDPGKVTNMSATNSLKCCCDLQEGPEKDDN</sequence>
<proteinExistence type="predicted"/>
<dbReference type="InterPro" id="IPR013099">
    <property type="entry name" value="K_chnl_dom"/>
</dbReference>
<dbReference type="AlphaFoldDB" id="A0A3P6SH53"/>